<feature type="transmembrane region" description="Helical" evidence="1">
    <location>
        <begin position="84"/>
        <end position="102"/>
    </location>
</feature>
<dbReference type="EMBL" id="CP042301">
    <property type="protein sequence ID" value="QDZ03075.2"/>
    <property type="molecule type" value="Genomic_DNA"/>
</dbReference>
<protein>
    <submittedName>
        <fullName evidence="2">Uncharacterized protein</fullName>
    </submittedName>
</protein>
<keyword evidence="1" id="KW-0472">Membrane</keyword>
<organism evidence="2 3">
    <name type="scientific">Nitratireductor mangrovi</name>
    <dbReference type="NCBI Taxonomy" id="2599600"/>
    <lineage>
        <taxon>Bacteria</taxon>
        <taxon>Pseudomonadati</taxon>
        <taxon>Pseudomonadota</taxon>
        <taxon>Alphaproteobacteria</taxon>
        <taxon>Hyphomicrobiales</taxon>
        <taxon>Phyllobacteriaceae</taxon>
        <taxon>Nitratireductor</taxon>
    </lineage>
</organism>
<feature type="transmembrane region" description="Helical" evidence="1">
    <location>
        <begin position="12"/>
        <end position="37"/>
    </location>
</feature>
<evidence type="ECO:0000256" key="1">
    <source>
        <dbReference type="SAM" id="Phobius"/>
    </source>
</evidence>
<dbReference type="AlphaFoldDB" id="A0A5B8L565"/>
<accession>A0A5B8L565</accession>
<feature type="transmembrane region" description="Helical" evidence="1">
    <location>
        <begin position="49"/>
        <end position="72"/>
    </location>
</feature>
<gene>
    <name evidence="2" type="ORF">FQ775_23410</name>
</gene>
<sequence>MLGLGMVVAARILFFVMIVLIAAVLGAAAAFFGMIAIGTVAGTDNTGGGLAMGAAGFAPVGAIVGAAIGTWFAWRTIFRFGDNAVMASGFGLAVLAVGAWFVNEELTDGDPYEPGREPTVLIEWRVPEAIPPDEVDGIYRFTMRSSYMNWTLSTRWDEPRARADEEHTILRMRGEIRWRVNGRVFQLWRAPAHDDRITVDLGLARDPQPSAEYGPWREVDGAPGHAFRTRVVAQ</sequence>
<evidence type="ECO:0000313" key="3">
    <source>
        <dbReference type="Proteomes" id="UP000321389"/>
    </source>
</evidence>
<keyword evidence="3" id="KW-1185">Reference proteome</keyword>
<proteinExistence type="predicted"/>
<dbReference type="KEGG" id="niy:FQ775_23410"/>
<dbReference type="Proteomes" id="UP000321389">
    <property type="component" value="Chromosome"/>
</dbReference>
<evidence type="ECO:0000313" key="2">
    <source>
        <dbReference type="EMBL" id="QDZ03075.2"/>
    </source>
</evidence>
<keyword evidence="1" id="KW-0812">Transmembrane</keyword>
<name>A0A5B8L565_9HYPH</name>
<reference evidence="2" key="1">
    <citation type="submission" date="2020-04" db="EMBL/GenBank/DDBJ databases">
        <title>Nitratireductor sp. nov. isolated from mangrove soil.</title>
        <authorList>
            <person name="Ye Y."/>
        </authorList>
    </citation>
    <scope>NUCLEOTIDE SEQUENCE</scope>
    <source>
        <strain evidence="2">SY7</strain>
    </source>
</reference>
<keyword evidence="1" id="KW-1133">Transmembrane helix</keyword>